<comment type="caution">
    <text evidence="1">The sequence shown here is derived from an EMBL/GenBank/DDBJ whole genome shotgun (WGS) entry which is preliminary data.</text>
</comment>
<dbReference type="EMBL" id="JAULSY010000004">
    <property type="protein sequence ID" value="KAK0673940.1"/>
    <property type="molecule type" value="Genomic_DNA"/>
</dbReference>
<protein>
    <submittedName>
        <fullName evidence="1">Uncharacterized protein</fullName>
    </submittedName>
</protein>
<organism evidence="1 2">
    <name type="scientific">Cercophora samala</name>
    <dbReference type="NCBI Taxonomy" id="330535"/>
    <lineage>
        <taxon>Eukaryota</taxon>
        <taxon>Fungi</taxon>
        <taxon>Dikarya</taxon>
        <taxon>Ascomycota</taxon>
        <taxon>Pezizomycotina</taxon>
        <taxon>Sordariomycetes</taxon>
        <taxon>Sordariomycetidae</taxon>
        <taxon>Sordariales</taxon>
        <taxon>Lasiosphaeriaceae</taxon>
        <taxon>Cercophora</taxon>
    </lineage>
</organism>
<name>A0AA39ZN52_9PEZI</name>
<dbReference type="AlphaFoldDB" id="A0AA39ZN52"/>
<sequence>MKHQKGVITSTTNVVAEILLILPPPPQPSACVAVVKKSPPRSLNCLCIRTGVSSQTFIATSLPRLSWSYGIKWSPENMGSSRSVPPSLRIRRRRVHLPAWAAALFHPPPESLIQKKETGSSIWIAAARSETQKRKKRVVDATKARLPFPPSRKSTKDAASSGCHRTMTSTLSFRTEHHNLTGPCPFGDRGLLVRAFCGEHQTTVTKCCTVLSRSPNAAFTLVVYQGAPILPSGYRRTGSVGQRRRAKSLFSHQNLPESRVRMYQKQGSF</sequence>
<gene>
    <name evidence="1" type="ORF">QBC41DRAFT_310958</name>
</gene>
<accession>A0AA39ZN52</accession>
<evidence type="ECO:0000313" key="1">
    <source>
        <dbReference type="EMBL" id="KAK0673940.1"/>
    </source>
</evidence>
<dbReference type="Proteomes" id="UP001174997">
    <property type="component" value="Unassembled WGS sequence"/>
</dbReference>
<keyword evidence="2" id="KW-1185">Reference proteome</keyword>
<evidence type="ECO:0000313" key="2">
    <source>
        <dbReference type="Proteomes" id="UP001174997"/>
    </source>
</evidence>
<reference evidence="1" key="1">
    <citation type="submission" date="2023-06" db="EMBL/GenBank/DDBJ databases">
        <title>Genome-scale phylogeny and comparative genomics of the fungal order Sordariales.</title>
        <authorList>
            <consortium name="Lawrence Berkeley National Laboratory"/>
            <person name="Hensen N."/>
            <person name="Bonometti L."/>
            <person name="Westerberg I."/>
            <person name="Brannstrom I.O."/>
            <person name="Guillou S."/>
            <person name="Cros-Aarteil S."/>
            <person name="Calhoun S."/>
            <person name="Haridas S."/>
            <person name="Kuo A."/>
            <person name="Mondo S."/>
            <person name="Pangilinan J."/>
            <person name="Riley R."/>
            <person name="Labutti K."/>
            <person name="Andreopoulos B."/>
            <person name="Lipzen A."/>
            <person name="Chen C."/>
            <person name="Yanf M."/>
            <person name="Daum C."/>
            <person name="Ng V."/>
            <person name="Clum A."/>
            <person name="Steindorff A."/>
            <person name="Ohm R."/>
            <person name="Martin F."/>
            <person name="Silar P."/>
            <person name="Natvig D."/>
            <person name="Lalanne C."/>
            <person name="Gautier V."/>
            <person name="Ament-Velasquez S.L."/>
            <person name="Kruys A."/>
            <person name="Hutchinson M.I."/>
            <person name="Powell A.J."/>
            <person name="Barry K."/>
            <person name="Miller A.N."/>
            <person name="Grigoriev I.V."/>
            <person name="Debuchy R."/>
            <person name="Gladieux P."/>
            <person name="Thoren M.H."/>
            <person name="Johannesson H."/>
        </authorList>
    </citation>
    <scope>NUCLEOTIDE SEQUENCE</scope>
    <source>
        <strain evidence="1">CBS 307.81</strain>
    </source>
</reference>
<proteinExistence type="predicted"/>